<feature type="compositionally biased region" description="Low complexity" evidence="1">
    <location>
        <begin position="63"/>
        <end position="77"/>
    </location>
</feature>
<gene>
    <name evidence="2" type="ORF">K452DRAFT_109559</name>
</gene>
<keyword evidence="3" id="KW-1185">Reference proteome</keyword>
<organism evidence="2 3">
    <name type="scientific">Aplosporella prunicola CBS 121167</name>
    <dbReference type="NCBI Taxonomy" id="1176127"/>
    <lineage>
        <taxon>Eukaryota</taxon>
        <taxon>Fungi</taxon>
        <taxon>Dikarya</taxon>
        <taxon>Ascomycota</taxon>
        <taxon>Pezizomycotina</taxon>
        <taxon>Dothideomycetes</taxon>
        <taxon>Dothideomycetes incertae sedis</taxon>
        <taxon>Botryosphaeriales</taxon>
        <taxon>Aplosporellaceae</taxon>
        <taxon>Aplosporella</taxon>
    </lineage>
</organism>
<evidence type="ECO:0000313" key="2">
    <source>
        <dbReference type="EMBL" id="KAF2146360.1"/>
    </source>
</evidence>
<name>A0A6A6BQS9_9PEZI</name>
<evidence type="ECO:0000313" key="3">
    <source>
        <dbReference type="Proteomes" id="UP000799438"/>
    </source>
</evidence>
<proteinExistence type="predicted"/>
<dbReference type="AlphaFoldDB" id="A0A6A6BQS9"/>
<dbReference type="GeneID" id="54292500"/>
<dbReference type="RefSeq" id="XP_033402069.1">
    <property type="nucleotide sequence ID" value="XM_033535008.1"/>
</dbReference>
<feature type="compositionally biased region" description="Polar residues" evidence="1">
    <location>
        <begin position="48"/>
        <end position="62"/>
    </location>
</feature>
<feature type="compositionally biased region" description="Low complexity" evidence="1">
    <location>
        <begin position="34"/>
        <end position="43"/>
    </location>
</feature>
<evidence type="ECO:0000256" key="1">
    <source>
        <dbReference type="SAM" id="MobiDB-lite"/>
    </source>
</evidence>
<accession>A0A6A6BQS9</accession>
<sequence length="112" mass="11278">MSFLFKSKKQQASALPAATRDTTTSPQAQPPAPSSAIPTANAPRTAHHSQGSGSVATHHSQGSTSAAAAHTPTPVSSVNNSVGSLPPAAATASPKQEVHRDRANSESQASCL</sequence>
<reference evidence="2" key="1">
    <citation type="journal article" date="2020" name="Stud. Mycol.">
        <title>101 Dothideomycetes genomes: a test case for predicting lifestyles and emergence of pathogens.</title>
        <authorList>
            <person name="Haridas S."/>
            <person name="Albert R."/>
            <person name="Binder M."/>
            <person name="Bloem J."/>
            <person name="Labutti K."/>
            <person name="Salamov A."/>
            <person name="Andreopoulos B."/>
            <person name="Baker S."/>
            <person name="Barry K."/>
            <person name="Bills G."/>
            <person name="Bluhm B."/>
            <person name="Cannon C."/>
            <person name="Castanera R."/>
            <person name="Culley D."/>
            <person name="Daum C."/>
            <person name="Ezra D."/>
            <person name="Gonzalez J."/>
            <person name="Henrissat B."/>
            <person name="Kuo A."/>
            <person name="Liang C."/>
            <person name="Lipzen A."/>
            <person name="Lutzoni F."/>
            <person name="Magnuson J."/>
            <person name="Mondo S."/>
            <person name="Nolan M."/>
            <person name="Ohm R."/>
            <person name="Pangilinan J."/>
            <person name="Park H.-J."/>
            <person name="Ramirez L."/>
            <person name="Alfaro M."/>
            <person name="Sun H."/>
            <person name="Tritt A."/>
            <person name="Yoshinaga Y."/>
            <person name="Zwiers L.-H."/>
            <person name="Turgeon B."/>
            <person name="Goodwin S."/>
            <person name="Spatafora J."/>
            <person name="Crous P."/>
            <person name="Grigoriev I."/>
        </authorList>
    </citation>
    <scope>NUCLEOTIDE SEQUENCE</scope>
    <source>
        <strain evidence="2">CBS 121167</strain>
    </source>
</reference>
<dbReference type="Proteomes" id="UP000799438">
    <property type="component" value="Unassembled WGS sequence"/>
</dbReference>
<protein>
    <submittedName>
        <fullName evidence="2">Uncharacterized protein</fullName>
    </submittedName>
</protein>
<dbReference type="EMBL" id="ML995476">
    <property type="protein sequence ID" value="KAF2146360.1"/>
    <property type="molecule type" value="Genomic_DNA"/>
</dbReference>
<feature type="region of interest" description="Disordered" evidence="1">
    <location>
        <begin position="1"/>
        <end position="112"/>
    </location>
</feature>